<dbReference type="Gene3D" id="3.40.1280.10">
    <property type="match status" value="1"/>
</dbReference>
<name>A0ABV7A908_9BACI</name>
<proteinExistence type="inferred from homology"/>
<keyword evidence="3" id="KW-0808">Transferase</keyword>
<dbReference type="SMART" id="SM00967">
    <property type="entry name" value="SpoU_sub_bind"/>
    <property type="match status" value="1"/>
</dbReference>
<comment type="similarity">
    <text evidence="1">Belongs to the class IV-like SAM-binding methyltransferase superfamily. RNA methyltransferase TrmH family.</text>
</comment>
<dbReference type="InterPro" id="IPR029028">
    <property type="entry name" value="Alpha/beta_knot_MTases"/>
</dbReference>
<sequence>MDQQQEMIIGKNPVLEALKSGRSVNKVLVSEQLNPKVQGKIIHQSKEAGTIVQKVPKSKLDQAASGNHQGVIAYVASYQYASIEDLFQRADENKEEPFLIILDELEDPHNLGSILRTADAAGVHGVIIPKRRSVGLTATVAKTAAGAMEHIPVVRVTNIANTIDELKERNVWVVGTEADATEDYRQLEGTLPLAIVIGNEGKGMSRLVRKKCDWTVSLPMKGEVSSLNASVACSLLLYEVYRKRSPLGEG</sequence>
<dbReference type="Gene3D" id="3.30.1330.30">
    <property type="match status" value="1"/>
</dbReference>
<evidence type="ECO:0000256" key="2">
    <source>
        <dbReference type="ARBA" id="ARBA00022603"/>
    </source>
</evidence>
<dbReference type="PANTHER" id="PTHR46429">
    <property type="entry name" value="23S RRNA (GUANOSINE-2'-O-)-METHYLTRANSFERASE RLMB"/>
    <property type="match status" value="1"/>
</dbReference>
<dbReference type="InterPro" id="IPR013123">
    <property type="entry name" value="SpoU_subst-bd"/>
</dbReference>
<protein>
    <submittedName>
        <fullName evidence="5">23S rRNA (Guanosine(2251)-2'-O)-methyltransferase RlmB</fullName>
    </submittedName>
</protein>
<dbReference type="EMBL" id="JBHRRZ010000034">
    <property type="protein sequence ID" value="MFC2949294.1"/>
    <property type="molecule type" value="Genomic_DNA"/>
</dbReference>
<comment type="caution">
    <text evidence="5">The sequence shown here is derived from an EMBL/GenBank/DDBJ whole genome shotgun (WGS) entry which is preliminary data.</text>
</comment>
<dbReference type="NCBIfam" id="TIGR00186">
    <property type="entry name" value="rRNA_methyl_3"/>
    <property type="match status" value="1"/>
</dbReference>
<dbReference type="PANTHER" id="PTHR46429:SF1">
    <property type="entry name" value="23S RRNA (GUANOSINE-2'-O-)-METHYLTRANSFERASE RLMB"/>
    <property type="match status" value="1"/>
</dbReference>
<evidence type="ECO:0000313" key="6">
    <source>
        <dbReference type="Proteomes" id="UP001595387"/>
    </source>
</evidence>
<reference evidence="6" key="1">
    <citation type="journal article" date="2019" name="Int. J. Syst. Evol. Microbiol.">
        <title>The Global Catalogue of Microorganisms (GCM) 10K type strain sequencing project: providing services to taxonomists for standard genome sequencing and annotation.</title>
        <authorList>
            <consortium name="The Broad Institute Genomics Platform"/>
            <consortium name="The Broad Institute Genome Sequencing Center for Infectious Disease"/>
            <person name="Wu L."/>
            <person name="Ma J."/>
        </authorList>
    </citation>
    <scope>NUCLEOTIDE SEQUENCE [LARGE SCALE GENOMIC DNA]</scope>
    <source>
        <strain evidence="6">KCTC 13193</strain>
    </source>
</reference>
<accession>A0ABV7A908</accession>
<dbReference type="SUPFAM" id="SSF55315">
    <property type="entry name" value="L30e-like"/>
    <property type="match status" value="1"/>
</dbReference>
<evidence type="ECO:0000313" key="5">
    <source>
        <dbReference type="EMBL" id="MFC2949294.1"/>
    </source>
</evidence>
<dbReference type="InterPro" id="IPR029026">
    <property type="entry name" value="tRNA_m1G_MTases_N"/>
</dbReference>
<dbReference type="SUPFAM" id="SSF75217">
    <property type="entry name" value="alpha/beta knot"/>
    <property type="match status" value="1"/>
</dbReference>
<dbReference type="Proteomes" id="UP001595387">
    <property type="component" value="Unassembled WGS sequence"/>
</dbReference>
<gene>
    <name evidence="5" type="primary">rlmB</name>
    <name evidence="5" type="ORF">ACFODW_13305</name>
</gene>
<dbReference type="Pfam" id="PF08032">
    <property type="entry name" value="SpoU_sub_bind"/>
    <property type="match status" value="1"/>
</dbReference>
<evidence type="ECO:0000259" key="4">
    <source>
        <dbReference type="SMART" id="SM00967"/>
    </source>
</evidence>
<dbReference type="CDD" id="cd18103">
    <property type="entry name" value="SpoU-like_RlmB"/>
    <property type="match status" value="1"/>
</dbReference>
<organism evidence="5 6">
    <name type="scientific">Virgibacillus sediminis</name>
    <dbReference type="NCBI Taxonomy" id="202260"/>
    <lineage>
        <taxon>Bacteria</taxon>
        <taxon>Bacillati</taxon>
        <taxon>Bacillota</taxon>
        <taxon>Bacilli</taxon>
        <taxon>Bacillales</taxon>
        <taxon>Bacillaceae</taxon>
        <taxon>Virgibacillus</taxon>
    </lineage>
</organism>
<evidence type="ECO:0000256" key="1">
    <source>
        <dbReference type="ARBA" id="ARBA00007228"/>
    </source>
</evidence>
<dbReference type="RefSeq" id="WP_390307249.1">
    <property type="nucleotide sequence ID" value="NZ_JBHRRZ010000034.1"/>
</dbReference>
<keyword evidence="6" id="KW-1185">Reference proteome</keyword>
<dbReference type="InterPro" id="IPR001537">
    <property type="entry name" value="SpoU_MeTrfase"/>
</dbReference>
<keyword evidence="2" id="KW-0489">Methyltransferase</keyword>
<dbReference type="Pfam" id="PF00588">
    <property type="entry name" value="SpoU_methylase"/>
    <property type="match status" value="1"/>
</dbReference>
<evidence type="ECO:0000256" key="3">
    <source>
        <dbReference type="ARBA" id="ARBA00022679"/>
    </source>
</evidence>
<dbReference type="InterPro" id="IPR004441">
    <property type="entry name" value="rRNA_MeTrfase_TrmH"/>
</dbReference>
<dbReference type="InterPro" id="IPR029064">
    <property type="entry name" value="Ribosomal_eL30-like_sf"/>
</dbReference>
<feature type="domain" description="RNA 2-O ribose methyltransferase substrate binding" evidence="4">
    <location>
        <begin position="7"/>
        <end position="81"/>
    </location>
</feature>